<dbReference type="Gene3D" id="1.25.40.10">
    <property type="entry name" value="Tetratricopeptide repeat domain"/>
    <property type="match status" value="5"/>
</dbReference>
<protein>
    <submittedName>
        <fullName evidence="2">Tetratricopeptide repeat protein</fullName>
    </submittedName>
</protein>
<dbReference type="SMART" id="SM00028">
    <property type="entry name" value="TPR"/>
    <property type="match status" value="12"/>
</dbReference>
<keyword evidence="1" id="KW-0802">TPR repeat</keyword>
<dbReference type="PANTHER" id="PTHR12558:SF13">
    <property type="entry name" value="CELL DIVISION CYCLE PROTEIN 27 HOMOLOG"/>
    <property type="match status" value="1"/>
</dbReference>
<feature type="repeat" description="TPR" evidence="1">
    <location>
        <begin position="542"/>
        <end position="575"/>
    </location>
</feature>
<dbReference type="Pfam" id="PF13181">
    <property type="entry name" value="TPR_8"/>
    <property type="match status" value="4"/>
</dbReference>
<evidence type="ECO:0000313" key="3">
    <source>
        <dbReference type="Proteomes" id="UP001062738"/>
    </source>
</evidence>
<feature type="repeat" description="TPR" evidence="1">
    <location>
        <begin position="576"/>
        <end position="609"/>
    </location>
</feature>
<reference evidence="2" key="1">
    <citation type="submission" date="2022-09" db="EMBL/GenBank/DDBJ databases">
        <authorList>
            <person name="Zoaiter M."/>
        </authorList>
    </citation>
    <scope>NUCLEOTIDE SEQUENCE</scope>
    <source>
        <strain evidence="2">DSM 19848</strain>
    </source>
</reference>
<dbReference type="SUPFAM" id="SSF81901">
    <property type="entry name" value="HCP-like"/>
    <property type="match status" value="2"/>
</dbReference>
<feature type="repeat" description="TPR" evidence="1">
    <location>
        <begin position="158"/>
        <end position="191"/>
    </location>
</feature>
<dbReference type="InterPro" id="IPR019734">
    <property type="entry name" value="TPR_rpt"/>
</dbReference>
<accession>A0ABT4DFF8</accession>
<dbReference type="RefSeq" id="WP_265151529.1">
    <property type="nucleotide sequence ID" value="NZ_JAOXXL010000003.1"/>
</dbReference>
<dbReference type="Pfam" id="PF13424">
    <property type="entry name" value="TPR_12"/>
    <property type="match status" value="1"/>
</dbReference>
<dbReference type="Proteomes" id="UP001062738">
    <property type="component" value="Unassembled WGS sequence"/>
</dbReference>
<feature type="repeat" description="TPR" evidence="1">
    <location>
        <begin position="69"/>
        <end position="102"/>
    </location>
</feature>
<dbReference type="EMBL" id="JAOXXL010000003">
    <property type="protein sequence ID" value="MCY7007322.1"/>
    <property type="molecule type" value="Genomic_DNA"/>
</dbReference>
<keyword evidence="3" id="KW-1185">Reference proteome</keyword>
<dbReference type="PANTHER" id="PTHR12558">
    <property type="entry name" value="CELL DIVISION CYCLE 16,23,27"/>
    <property type="match status" value="1"/>
</dbReference>
<dbReference type="PROSITE" id="PS50005">
    <property type="entry name" value="TPR"/>
    <property type="match status" value="5"/>
</dbReference>
<evidence type="ECO:0000313" key="2">
    <source>
        <dbReference type="EMBL" id="MCY7007322.1"/>
    </source>
</evidence>
<proteinExistence type="predicted"/>
<name>A0ABT4DFF8_FUSSI</name>
<feature type="repeat" description="TPR" evidence="1">
    <location>
        <begin position="192"/>
        <end position="225"/>
    </location>
</feature>
<dbReference type="InterPro" id="IPR011990">
    <property type="entry name" value="TPR-like_helical_dom_sf"/>
</dbReference>
<evidence type="ECO:0000256" key="1">
    <source>
        <dbReference type="PROSITE-ProRule" id="PRU00339"/>
    </source>
</evidence>
<gene>
    <name evidence="2" type="ORF">OCK72_01495</name>
</gene>
<dbReference type="SUPFAM" id="SSF48452">
    <property type="entry name" value="TPR-like"/>
    <property type="match status" value="1"/>
</dbReference>
<organism evidence="2 3">
    <name type="scientific">Fusobacterium simiae</name>
    <dbReference type="NCBI Taxonomy" id="855"/>
    <lineage>
        <taxon>Bacteria</taxon>
        <taxon>Fusobacteriati</taxon>
        <taxon>Fusobacteriota</taxon>
        <taxon>Fusobacteriia</taxon>
        <taxon>Fusobacteriales</taxon>
        <taxon>Fusobacteriaceae</taxon>
        <taxon>Fusobacterium</taxon>
    </lineage>
</organism>
<comment type="caution">
    <text evidence="2">The sequence shown here is derived from an EMBL/GenBank/DDBJ whole genome shotgun (WGS) entry which is preliminary data.</text>
</comment>
<sequence length="668" mass="78497">MENNIVDFLNKLHKEGKNQEIIDKIEVLPNEEKNSEIIGILARAYNNVDNYEKALELLKSIENEKSEDGIWNYRVGYSYFYLDRNREAEKYFLKAIELNPDEPDNYIFLCWIYQNLSSEIDEEKENYKECIEYLYKSEKYAKLYSEKDAQADVTDELIFAEERLGWIYNKLENYTEAEKHLRKAIELGDNDKWVYSQLGYNLKEQGRYEEALESYKKSTELGRDDSWINEEIGWTYFLLEKPSEALEYMKKAKELSPVEVDLALVSRTSSVLVALGRHTEAIKLLKDIINKDEYKDSIGILSDLAYVYDDLEDYRNGLIYLKRANELGRDDIWINTEFAYAYYYLGEYEKSYNYLTIIKNLGRDDLTLKLMFANTLSKMGKYEEALEYYLELIKSDEYKNNVNLNSQLGWIYGEVEKPEEALKYLFKAEELGKDDRMINIDIGINLARTGEIKEGINRLKRASIMEDGITLDDKIFLNSEIAYWYGELGNTDNALEYLYIAEGLGRNDAWLNSQIGWNLLEKDLHKALEYFNKAKKLGKDDAWINMQFGFAYSKLGEYEKAISSFKKARELGMNNSWLLYQLGIALKEYGNIEEAIKIFKEEIEITDYKGFGDLQLAWCYALIDEKEKAKEYFENVDKYLASSLENDEELKKDYNTVKELINSNIYFN</sequence>